<protein>
    <submittedName>
        <fullName evidence="1">Uncharacterized protein</fullName>
    </submittedName>
</protein>
<dbReference type="RefSeq" id="WP_166504936.1">
    <property type="nucleotide sequence ID" value="NZ_JAKNTL010000003.1"/>
</dbReference>
<organism evidence="1 2">
    <name type="scientific">Romboutsia hominis</name>
    <dbReference type="NCBI Taxonomy" id="1507512"/>
    <lineage>
        <taxon>Bacteria</taxon>
        <taxon>Bacillati</taxon>
        <taxon>Bacillota</taxon>
        <taxon>Clostridia</taxon>
        <taxon>Peptostreptococcales</taxon>
        <taxon>Peptostreptococcaceae</taxon>
        <taxon>Romboutsia</taxon>
    </lineage>
</organism>
<dbReference type="Gene3D" id="2.60.320.10">
    <property type="entry name" value="N-utilization substance G protein NusG, insert domain"/>
    <property type="match status" value="1"/>
</dbReference>
<gene>
    <name evidence="1" type="ORF">FRIFI_0582</name>
</gene>
<reference evidence="1 2" key="1">
    <citation type="submission" date="2014-09" db="EMBL/GenBank/DDBJ databases">
        <authorList>
            <person name="Hornung B.V."/>
        </authorList>
    </citation>
    <scope>NUCLEOTIDE SEQUENCE [LARGE SCALE GENOMIC DNA]</scope>
    <source>
        <strain evidence="1 2">FRIFI</strain>
    </source>
</reference>
<keyword evidence="2" id="KW-1185">Reference proteome</keyword>
<dbReference type="InterPro" id="IPR038690">
    <property type="entry name" value="NusG_2_sf"/>
</dbReference>
<dbReference type="CDD" id="cd09911">
    <property type="entry name" value="Lin0431_like"/>
    <property type="match status" value="1"/>
</dbReference>
<evidence type="ECO:0000313" key="1">
    <source>
        <dbReference type="EMBL" id="CEI72129.1"/>
    </source>
</evidence>
<sequence length="132" mass="14749">MKSLKKLDIIIIVSLLILSFVPSIIFSKSLSKNFNSTYVSIKVNGKFYDNIPLSSFKDEKTFTIKSKHGTNDVLVKDNKIKIIKANCKDELCIKQGEISNVGENIICLPNELIIEIKGAEKDSSSDDMILSH</sequence>
<dbReference type="EMBL" id="LN650648">
    <property type="protein sequence ID" value="CEI72129.1"/>
    <property type="molecule type" value="Genomic_DNA"/>
</dbReference>
<proteinExistence type="predicted"/>
<accession>A0A2P2BP29</accession>
<name>A0A2P2BP29_9FIRM</name>
<dbReference type="Proteomes" id="UP000245695">
    <property type="component" value="Chromosome 1"/>
</dbReference>
<dbReference type="AlphaFoldDB" id="A0A2P2BP29"/>
<evidence type="ECO:0000313" key="2">
    <source>
        <dbReference type="Proteomes" id="UP000245695"/>
    </source>
</evidence>
<dbReference type="Pfam" id="PF07009">
    <property type="entry name" value="NusG_II"/>
    <property type="match status" value="1"/>
</dbReference>
<dbReference type="KEGG" id="rhom:FRIFI_0582"/>